<comment type="caution">
    <text evidence="6">The sequence shown here is derived from an EMBL/GenBank/DDBJ whole genome shotgun (WGS) entry which is preliminary data.</text>
</comment>
<keyword evidence="2" id="KW-0433">Leucine-rich repeat</keyword>
<dbReference type="GO" id="GO:0006913">
    <property type="term" value="P:nucleocytoplasmic transport"/>
    <property type="evidence" value="ECO:0007669"/>
    <property type="project" value="TreeGrafter"/>
</dbReference>
<keyword evidence="5" id="KW-0472">Membrane</keyword>
<evidence type="ECO:0000313" key="7">
    <source>
        <dbReference type="Proteomes" id="UP000601435"/>
    </source>
</evidence>
<dbReference type="Pfam" id="PF13516">
    <property type="entry name" value="LRR_6"/>
    <property type="match status" value="1"/>
</dbReference>
<dbReference type="OrthoDB" id="120976at2759"/>
<name>A0A813AL10_9DINO</name>
<dbReference type="EMBL" id="CAJNJA010059974">
    <property type="protein sequence ID" value="CAE7869218.1"/>
    <property type="molecule type" value="Genomic_DNA"/>
</dbReference>
<dbReference type="InterPro" id="IPR001611">
    <property type="entry name" value="Leu-rich_rpt"/>
</dbReference>
<evidence type="ECO:0000256" key="1">
    <source>
        <dbReference type="ARBA" id="ARBA00022468"/>
    </source>
</evidence>
<feature type="transmembrane region" description="Helical" evidence="5">
    <location>
        <begin position="493"/>
        <end position="518"/>
    </location>
</feature>
<sequence length="622" mass="71094">MNTVNQSTFEQSDVAMHEGGGMTADSGEPVRLLYTNLQDPSGLADLLLDERVDIRLVRGTCLKALDRKKQTFIRRQELENNPSYPDAFVTREELQKWKQDRKYRDKVRIIGVSHVWETREHPDPRGHQLALIAGAQRWHDRYPWYFLDYMSVYQFYRTSIHQNRSFQYTMMHMHFFYTHEYTWTYRIEDLTPFEEADRQRQVQVFFTETGIPEDGKVEVRPFADLKENCTPYSRRGWCEAESQWSSMRSKSQQTVALSFVSPETWTRAPMSPAVFRAKVSNSELLFTHQDSAEAVKELQERVFMEKAVETVRLQMSVLPFREFPILAGALPLYKKLKVLRISNSQVDCQGAEALSTVLTMSELHFNKIRITADAVCKLALGLKGNSAVLKVALTECLVDEEGAKHLSDALIRNKRLRILDLSSNSIADEGAAKFASLFEPMVLQWLSLNHNCFGSKAMAILQTGRNKSLRRHGEVKLRVQCEGGPSLRILEEYVAVAFFLDNFLFAVCHLALPILALIEYDSSSAGDYELLQLWLTVPSMLLVAVPPVVLMLIIVIIILEVFCGHKFKCTGRWRPFLESIWPMICMCYSVVWLPAVQVITFLERPPSDQQGSVDSPLGGPGS</sequence>
<evidence type="ECO:0000313" key="6">
    <source>
        <dbReference type="EMBL" id="CAE7869218.1"/>
    </source>
</evidence>
<organism evidence="6 7">
    <name type="scientific">Symbiodinium necroappetens</name>
    <dbReference type="NCBI Taxonomy" id="1628268"/>
    <lineage>
        <taxon>Eukaryota</taxon>
        <taxon>Sar</taxon>
        <taxon>Alveolata</taxon>
        <taxon>Dinophyceae</taxon>
        <taxon>Suessiales</taxon>
        <taxon>Symbiodiniaceae</taxon>
        <taxon>Symbiodinium</taxon>
    </lineage>
</organism>
<protein>
    <submittedName>
        <fullName evidence="6">NLRC3 protein</fullName>
    </submittedName>
</protein>
<feature type="region of interest" description="Disordered" evidence="4">
    <location>
        <begin position="1"/>
        <end position="25"/>
    </location>
</feature>
<dbReference type="PANTHER" id="PTHR24113">
    <property type="entry name" value="RAN GTPASE-ACTIVATING PROTEIN 1"/>
    <property type="match status" value="1"/>
</dbReference>
<dbReference type="PANTHER" id="PTHR24113:SF12">
    <property type="entry name" value="RAN GTPASE-ACTIVATING PROTEIN 1"/>
    <property type="match status" value="1"/>
</dbReference>
<proteinExistence type="predicted"/>
<accession>A0A813AL10</accession>
<feature type="non-terminal residue" evidence="6">
    <location>
        <position position="622"/>
    </location>
</feature>
<keyword evidence="1" id="KW-0343">GTPase activation</keyword>
<dbReference type="InterPro" id="IPR032675">
    <property type="entry name" value="LRR_dom_sf"/>
</dbReference>
<evidence type="ECO:0000256" key="3">
    <source>
        <dbReference type="ARBA" id="ARBA00022737"/>
    </source>
</evidence>
<feature type="compositionally biased region" description="Polar residues" evidence="4">
    <location>
        <begin position="1"/>
        <end position="11"/>
    </location>
</feature>
<gene>
    <name evidence="6" type="primary">NLRC3</name>
    <name evidence="6" type="ORF">SNEC2469_LOCUS28002</name>
</gene>
<feature type="transmembrane region" description="Helical" evidence="5">
    <location>
        <begin position="530"/>
        <end position="559"/>
    </location>
</feature>
<dbReference type="GO" id="GO:0031267">
    <property type="term" value="F:small GTPase binding"/>
    <property type="evidence" value="ECO:0007669"/>
    <property type="project" value="TreeGrafter"/>
</dbReference>
<keyword evidence="5" id="KW-1133">Transmembrane helix</keyword>
<dbReference type="InterPro" id="IPR027038">
    <property type="entry name" value="RanGap"/>
</dbReference>
<dbReference type="SMART" id="SM00368">
    <property type="entry name" value="LRR_RI"/>
    <property type="match status" value="3"/>
</dbReference>
<evidence type="ECO:0000256" key="4">
    <source>
        <dbReference type="SAM" id="MobiDB-lite"/>
    </source>
</evidence>
<dbReference type="GO" id="GO:0005829">
    <property type="term" value="C:cytosol"/>
    <property type="evidence" value="ECO:0007669"/>
    <property type="project" value="TreeGrafter"/>
</dbReference>
<reference evidence="6" key="1">
    <citation type="submission" date="2021-02" db="EMBL/GenBank/DDBJ databases">
        <authorList>
            <person name="Dougan E. K."/>
            <person name="Rhodes N."/>
            <person name="Thang M."/>
            <person name="Chan C."/>
        </authorList>
    </citation>
    <scope>NUCLEOTIDE SEQUENCE</scope>
</reference>
<feature type="transmembrane region" description="Helical" evidence="5">
    <location>
        <begin position="579"/>
        <end position="602"/>
    </location>
</feature>
<keyword evidence="7" id="KW-1185">Reference proteome</keyword>
<dbReference type="AlphaFoldDB" id="A0A813AL10"/>
<dbReference type="SUPFAM" id="SSF52047">
    <property type="entry name" value="RNI-like"/>
    <property type="match status" value="1"/>
</dbReference>
<dbReference type="Gene3D" id="3.80.10.10">
    <property type="entry name" value="Ribonuclease Inhibitor"/>
    <property type="match status" value="1"/>
</dbReference>
<keyword evidence="3" id="KW-0677">Repeat</keyword>
<evidence type="ECO:0000256" key="2">
    <source>
        <dbReference type="ARBA" id="ARBA00022614"/>
    </source>
</evidence>
<dbReference type="Proteomes" id="UP000601435">
    <property type="component" value="Unassembled WGS sequence"/>
</dbReference>
<dbReference type="GO" id="GO:0048471">
    <property type="term" value="C:perinuclear region of cytoplasm"/>
    <property type="evidence" value="ECO:0007669"/>
    <property type="project" value="TreeGrafter"/>
</dbReference>
<dbReference type="GO" id="GO:0005634">
    <property type="term" value="C:nucleus"/>
    <property type="evidence" value="ECO:0007669"/>
    <property type="project" value="TreeGrafter"/>
</dbReference>
<evidence type="ECO:0000256" key="5">
    <source>
        <dbReference type="SAM" id="Phobius"/>
    </source>
</evidence>
<dbReference type="GO" id="GO:0005096">
    <property type="term" value="F:GTPase activator activity"/>
    <property type="evidence" value="ECO:0007669"/>
    <property type="project" value="UniProtKB-KW"/>
</dbReference>
<keyword evidence="5" id="KW-0812">Transmembrane</keyword>